<dbReference type="STRING" id="1121420.SAMN02746098_01783"/>
<dbReference type="FunFam" id="3.40.50.300:FF:000108">
    <property type="entry name" value="ATP-dependent RNA helicase RhlE"/>
    <property type="match status" value="1"/>
</dbReference>
<dbReference type="CDD" id="cd18787">
    <property type="entry name" value="SF2_C_DEAD"/>
    <property type="match status" value="1"/>
</dbReference>
<evidence type="ECO:0000256" key="3">
    <source>
        <dbReference type="ARBA" id="ARBA00022741"/>
    </source>
</evidence>
<dbReference type="EC" id="3.6.4.13" evidence="1"/>
<evidence type="ECO:0000259" key="13">
    <source>
        <dbReference type="PROSITE" id="PS51192"/>
    </source>
</evidence>
<dbReference type="PROSITE" id="PS51194">
    <property type="entry name" value="HELICASE_CTER"/>
    <property type="match status" value="1"/>
</dbReference>
<dbReference type="GO" id="GO:0016787">
    <property type="term" value="F:hydrolase activity"/>
    <property type="evidence" value="ECO:0007669"/>
    <property type="project" value="UniProtKB-KW"/>
</dbReference>
<dbReference type="GO" id="GO:0033592">
    <property type="term" value="F:RNA strand annealing activity"/>
    <property type="evidence" value="ECO:0007669"/>
    <property type="project" value="TreeGrafter"/>
</dbReference>
<keyword evidence="4 12" id="KW-0378">Hydrolase</keyword>
<dbReference type="SMART" id="SM00490">
    <property type="entry name" value="HELICc"/>
    <property type="match status" value="1"/>
</dbReference>
<dbReference type="PANTHER" id="PTHR47963:SF8">
    <property type="entry name" value="ATP-DEPENDENT RNA HELICASE DEAD"/>
    <property type="match status" value="1"/>
</dbReference>
<keyword evidence="3 12" id="KW-0547">Nucleotide-binding</keyword>
<dbReference type="InterPro" id="IPR001650">
    <property type="entry name" value="Helicase_C-like"/>
</dbReference>
<evidence type="ECO:0000256" key="1">
    <source>
        <dbReference type="ARBA" id="ARBA00012552"/>
    </source>
</evidence>
<feature type="domain" description="DEAD-box RNA helicase Q" evidence="15">
    <location>
        <begin position="7"/>
        <end position="35"/>
    </location>
</feature>
<dbReference type="GO" id="GO:0005829">
    <property type="term" value="C:cytosol"/>
    <property type="evidence" value="ECO:0007669"/>
    <property type="project" value="TreeGrafter"/>
</dbReference>
<reference evidence="17" key="1">
    <citation type="submission" date="2016-11" db="EMBL/GenBank/DDBJ databases">
        <authorList>
            <person name="Varghese N."/>
            <person name="Submissions S."/>
        </authorList>
    </citation>
    <scope>NUCLEOTIDE SEQUENCE [LARGE SCALE GENOMIC DNA]</scope>
    <source>
        <strain evidence="17">DSM 15449</strain>
    </source>
</reference>
<dbReference type="CDD" id="cd12252">
    <property type="entry name" value="RRM_DbpA"/>
    <property type="match status" value="1"/>
</dbReference>
<organism evidence="16 17">
    <name type="scientific">Desulfosporosinus lacus DSM 15449</name>
    <dbReference type="NCBI Taxonomy" id="1121420"/>
    <lineage>
        <taxon>Bacteria</taxon>
        <taxon>Bacillati</taxon>
        <taxon>Bacillota</taxon>
        <taxon>Clostridia</taxon>
        <taxon>Eubacteriales</taxon>
        <taxon>Desulfitobacteriaceae</taxon>
        <taxon>Desulfosporosinus</taxon>
    </lineage>
</organism>
<dbReference type="OrthoDB" id="9805696at2"/>
<dbReference type="GO" id="GO:0009409">
    <property type="term" value="P:response to cold"/>
    <property type="evidence" value="ECO:0007669"/>
    <property type="project" value="TreeGrafter"/>
</dbReference>
<dbReference type="InterPro" id="IPR027417">
    <property type="entry name" value="P-loop_NTPase"/>
</dbReference>
<dbReference type="PANTHER" id="PTHR47963">
    <property type="entry name" value="DEAD-BOX ATP-DEPENDENT RNA HELICASE 47, MITOCHONDRIAL"/>
    <property type="match status" value="1"/>
</dbReference>
<dbReference type="InterPro" id="IPR050547">
    <property type="entry name" value="DEAD_box_RNA_helicases"/>
</dbReference>
<feature type="domain" description="Helicase ATP-binding" evidence="13">
    <location>
        <begin position="38"/>
        <end position="209"/>
    </location>
</feature>
<dbReference type="InterPro" id="IPR044742">
    <property type="entry name" value="DEAD/DEAH_RhlB"/>
</dbReference>
<dbReference type="GO" id="GO:0003724">
    <property type="term" value="F:RNA helicase activity"/>
    <property type="evidence" value="ECO:0007669"/>
    <property type="project" value="UniProtKB-EC"/>
</dbReference>
<proteinExistence type="inferred from homology"/>
<keyword evidence="2" id="KW-0963">Cytoplasm</keyword>
<dbReference type="PROSITE" id="PS51192">
    <property type="entry name" value="HELICASE_ATP_BIND_1"/>
    <property type="match status" value="1"/>
</dbReference>
<dbReference type="Gene3D" id="3.30.70.330">
    <property type="match status" value="1"/>
</dbReference>
<dbReference type="RefSeq" id="WP_143187583.1">
    <property type="nucleotide sequence ID" value="NZ_FQXJ01000005.1"/>
</dbReference>
<feature type="short sequence motif" description="Q motif" evidence="11">
    <location>
        <begin position="7"/>
        <end position="35"/>
    </location>
</feature>
<dbReference type="Pfam" id="PF00270">
    <property type="entry name" value="DEAD"/>
    <property type="match status" value="1"/>
</dbReference>
<comment type="catalytic activity">
    <reaction evidence="9">
        <text>ATP + H2O = ADP + phosphate + H(+)</text>
        <dbReference type="Rhea" id="RHEA:13065"/>
        <dbReference type="ChEBI" id="CHEBI:15377"/>
        <dbReference type="ChEBI" id="CHEBI:15378"/>
        <dbReference type="ChEBI" id="CHEBI:30616"/>
        <dbReference type="ChEBI" id="CHEBI:43474"/>
        <dbReference type="ChEBI" id="CHEBI:456216"/>
        <dbReference type="EC" id="3.6.4.13"/>
    </reaction>
</comment>
<dbReference type="PROSITE" id="PS00039">
    <property type="entry name" value="DEAD_ATP_HELICASE"/>
    <property type="match status" value="1"/>
</dbReference>
<dbReference type="Gene3D" id="3.40.50.300">
    <property type="entry name" value="P-loop containing nucleotide triphosphate hydrolases"/>
    <property type="match status" value="2"/>
</dbReference>
<keyword evidence="6 12" id="KW-0067">ATP-binding</keyword>
<evidence type="ECO:0000256" key="10">
    <source>
        <dbReference type="ARBA" id="ARBA00067932"/>
    </source>
</evidence>
<evidence type="ECO:0000256" key="4">
    <source>
        <dbReference type="ARBA" id="ARBA00022801"/>
    </source>
</evidence>
<dbReference type="InterPro" id="IPR005580">
    <property type="entry name" value="DbpA/CsdA_RNA-bd_dom"/>
</dbReference>
<evidence type="ECO:0000256" key="2">
    <source>
        <dbReference type="ARBA" id="ARBA00022490"/>
    </source>
</evidence>
<dbReference type="InterPro" id="IPR014001">
    <property type="entry name" value="Helicase_ATP-bd"/>
</dbReference>
<evidence type="ECO:0000256" key="9">
    <source>
        <dbReference type="ARBA" id="ARBA00047984"/>
    </source>
</evidence>
<evidence type="ECO:0000256" key="7">
    <source>
        <dbReference type="ARBA" id="ARBA00023016"/>
    </source>
</evidence>
<dbReference type="PROSITE" id="PS51195">
    <property type="entry name" value="Q_MOTIF"/>
    <property type="match status" value="1"/>
</dbReference>
<comment type="similarity">
    <text evidence="8 12">Belongs to the DEAD box helicase family.</text>
</comment>
<keyword evidence="17" id="KW-1185">Reference proteome</keyword>
<evidence type="ECO:0000256" key="6">
    <source>
        <dbReference type="ARBA" id="ARBA00022840"/>
    </source>
</evidence>
<dbReference type="Proteomes" id="UP000183954">
    <property type="component" value="Unassembled WGS sequence"/>
</dbReference>
<dbReference type="InterPro" id="IPR012677">
    <property type="entry name" value="Nucleotide-bd_a/b_plait_sf"/>
</dbReference>
<evidence type="ECO:0000256" key="11">
    <source>
        <dbReference type="PROSITE-ProRule" id="PRU00552"/>
    </source>
</evidence>
<evidence type="ECO:0000256" key="12">
    <source>
        <dbReference type="RuleBase" id="RU000492"/>
    </source>
</evidence>
<accession>A0A1M5WU38</accession>
<evidence type="ECO:0000259" key="15">
    <source>
        <dbReference type="PROSITE" id="PS51195"/>
    </source>
</evidence>
<dbReference type="AlphaFoldDB" id="A0A1M5WU38"/>
<feature type="domain" description="Helicase C-terminal" evidence="14">
    <location>
        <begin position="220"/>
        <end position="382"/>
    </location>
</feature>
<dbReference type="GO" id="GO:0005840">
    <property type="term" value="C:ribosome"/>
    <property type="evidence" value="ECO:0007669"/>
    <property type="project" value="TreeGrafter"/>
</dbReference>
<sequence length="539" mass="60287">MMVERLQTFGDIQLSKPILQALSEMGFEEPSPIQKEAIPVALDGVDLIGQAQTGTGKTAAFGIPITEKVNSKFQAVQALIVTPTRELAIQVAEEIAKLGKYRHVKPLPIYGGQPIDRQIRALRMGYQVVVGTPGRLLDHLNRGTLRLQHVKMVVLDEADEMLDMGFIDDIESLLREVPAEGRQVLLFSATMPPGIRKLAQTYMNAPRSVTVSRDELTVPLIDQVFYETRESIKVDALGRIIDMEDIGQGIIFCRTKRGVDELVVSLEARGYFADALHGDLSQQQRDRVMKRFRDGKSELLVATDVAARGLDINNVTHVINFDIPQDPVSYVHRIGRTGRVGRKGQAITLISPKEYRQLRLIENLIKTRIRRQELPSMADISERQAENIKNQLIKLMQSNRLGSYRAIVGDLLQEYDSMDVAAAALKYAIEGANVDEIENSKDPDERLFGKTGATPGMVRFFINIGRVQQIRPQDIIRWIADQSGISGSSIGIINIYDKFTFVEIPDKYASRVQSCMHQTMIKGRKVSVEPAKARENSDV</sequence>
<dbReference type="GO" id="GO:0005524">
    <property type="term" value="F:ATP binding"/>
    <property type="evidence" value="ECO:0007669"/>
    <property type="project" value="UniProtKB-KW"/>
</dbReference>
<keyword evidence="7" id="KW-0346">Stress response</keyword>
<gene>
    <name evidence="16" type="ORF">SAMN02746098_01783</name>
</gene>
<dbReference type="Pfam" id="PF03880">
    <property type="entry name" value="DbpA"/>
    <property type="match status" value="1"/>
</dbReference>
<dbReference type="InterPro" id="IPR057325">
    <property type="entry name" value="DeaD_dimer"/>
</dbReference>
<evidence type="ECO:0000256" key="8">
    <source>
        <dbReference type="ARBA" id="ARBA00038437"/>
    </source>
</evidence>
<protein>
    <recommendedName>
        <fullName evidence="10">ATP-dependent RNA helicase CshA</fullName>
        <ecNumber evidence="1">3.6.4.13</ecNumber>
    </recommendedName>
</protein>
<dbReference type="Pfam" id="PF25399">
    <property type="entry name" value="DeaD_dimer"/>
    <property type="match status" value="1"/>
</dbReference>
<dbReference type="SUPFAM" id="SSF52540">
    <property type="entry name" value="P-loop containing nucleoside triphosphate hydrolases"/>
    <property type="match status" value="1"/>
</dbReference>
<evidence type="ECO:0000256" key="5">
    <source>
        <dbReference type="ARBA" id="ARBA00022806"/>
    </source>
</evidence>
<dbReference type="SMART" id="SM00487">
    <property type="entry name" value="DEXDc"/>
    <property type="match status" value="1"/>
</dbReference>
<name>A0A1M5WU38_9FIRM</name>
<evidence type="ECO:0000313" key="17">
    <source>
        <dbReference type="Proteomes" id="UP000183954"/>
    </source>
</evidence>
<dbReference type="InterPro" id="IPR000629">
    <property type="entry name" value="RNA-helicase_DEAD-box_CS"/>
</dbReference>
<dbReference type="CDD" id="cd00268">
    <property type="entry name" value="DEADc"/>
    <property type="match status" value="1"/>
</dbReference>
<dbReference type="InterPro" id="IPR014014">
    <property type="entry name" value="RNA_helicase_DEAD_Q_motif"/>
</dbReference>
<keyword evidence="5 12" id="KW-0347">Helicase</keyword>
<evidence type="ECO:0000259" key="14">
    <source>
        <dbReference type="PROSITE" id="PS51194"/>
    </source>
</evidence>
<evidence type="ECO:0000313" key="16">
    <source>
        <dbReference type="EMBL" id="SHH90938.1"/>
    </source>
</evidence>
<dbReference type="InterPro" id="IPR011545">
    <property type="entry name" value="DEAD/DEAH_box_helicase_dom"/>
</dbReference>
<dbReference type="EMBL" id="FQXJ01000005">
    <property type="protein sequence ID" value="SHH90938.1"/>
    <property type="molecule type" value="Genomic_DNA"/>
</dbReference>
<dbReference type="Pfam" id="PF00271">
    <property type="entry name" value="Helicase_C"/>
    <property type="match status" value="1"/>
</dbReference>